<feature type="chain" id="PRO_5021997712" evidence="1">
    <location>
        <begin position="27"/>
        <end position="343"/>
    </location>
</feature>
<gene>
    <name evidence="3" type="ORF">Pan44_48360</name>
</gene>
<feature type="domain" description="ThuA-like" evidence="2">
    <location>
        <begin position="43"/>
        <end position="301"/>
    </location>
</feature>
<feature type="signal peptide" evidence="1">
    <location>
        <begin position="1"/>
        <end position="26"/>
    </location>
</feature>
<dbReference type="InParanoid" id="A0A517SKX8"/>
<accession>A0A517SKX8</accession>
<name>A0A517SKX8_9PLAN</name>
<dbReference type="EMBL" id="CP036271">
    <property type="protein sequence ID" value="QDT56776.1"/>
    <property type="molecule type" value="Genomic_DNA"/>
</dbReference>
<keyword evidence="4" id="KW-1185">Reference proteome</keyword>
<sequence length="343" mass="37387" precursor="true">MLGLMRSTMRMVVVCGLALFARAAAADDQWVAYEPGANANGKRVVLVSGDEEYRSEQVFPALARILATHHGFHCTVLFAIDPKDGAINPNVTTNIPGLNHLDQADLLVLFTRFRNLPDDQMAHFDRYFQSGKPIVAFRTATHAFQLPASSTYAKYSWNSKLDGWQGGFGRQILGETWVAHHGKHGKESTRGVIAPGAESHPILKGIKSGDVWGPTDVYRVNLPLPGDSQPLLLGEVLTGMQPGDPAVSGPQNDPLMPIAWVKTFDAAEGKKARIFTSTIAGGEDFENEGLRRMSVNACFWALGLEETIPAKSKVDFVGDYKGLKFRNNGFDPGIKPASLKQGR</sequence>
<evidence type="ECO:0000256" key="1">
    <source>
        <dbReference type="SAM" id="SignalP"/>
    </source>
</evidence>
<reference evidence="3 4" key="1">
    <citation type="submission" date="2019-02" db="EMBL/GenBank/DDBJ databases">
        <title>Deep-cultivation of Planctomycetes and their phenomic and genomic characterization uncovers novel biology.</title>
        <authorList>
            <person name="Wiegand S."/>
            <person name="Jogler M."/>
            <person name="Boedeker C."/>
            <person name="Pinto D."/>
            <person name="Vollmers J."/>
            <person name="Rivas-Marin E."/>
            <person name="Kohn T."/>
            <person name="Peeters S.H."/>
            <person name="Heuer A."/>
            <person name="Rast P."/>
            <person name="Oberbeckmann S."/>
            <person name="Bunk B."/>
            <person name="Jeske O."/>
            <person name="Meyerdierks A."/>
            <person name="Storesund J.E."/>
            <person name="Kallscheuer N."/>
            <person name="Luecker S."/>
            <person name="Lage O.M."/>
            <person name="Pohl T."/>
            <person name="Merkel B.J."/>
            <person name="Hornburger P."/>
            <person name="Mueller R.-W."/>
            <person name="Bruemmer F."/>
            <person name="Labrenz M."/>
            <person name="Spormann A.M."/>
            <person name="Op den Camp H."/>
            <person name="Overmann J."/>
            <person name="Amann R."/>
            <person name="Jetten M.S.M."/>
            <person name="Mascher T."/>
            <person name="Medema M.H."/>
            <person name="Devos D.P."/>
            <person name="Kaster A.-K."/>
            <person name="Ovreas L."/>
            <person name="Rohde M."/>
            <person name="Galperin M.Y."/>
            <person name="Jogler C."/>
        </authorList>
    </citation>
    <scope>NUCLEOTIDE SEQUENCE [LARGE SCALE GENOMIC DNA]</scope>
    <source>
        <strain evidence="3 4">Pan44</strain>
    </source>
</reference>
<dbReference type="InterPro" id="IPR029062">
    <property type="entry name" value="Class_I_gatase-like"/>
</dbReference>
<dbReference type="InterPro" id="IPR029010">
    <property type="entry name" value="ThuA-like"/>
</dbReference>
<evidence type="ECO:0000259" key="2">
    <source>
        <dbReference type="Pfam" id="PF06283"/>
    </source>
</evidence>
<dbReference type="Pfam" id="PF06283">
    <property type="entry name" value="ThuA"/>
    <property type="match status" value="1"/>
</dbReference>
<dbReference type="AlphaFoldDB" id="A0A517SKX8"/>
<evidence type="ECO:0000313" key="4">
    <source>
        <dbReference type="Proteomes" id="UP000315700"/>
    </source>
</evidence>
<dbReference type="Gene3D" id="3.40.50.880">
    <property type="match status" value="1"/>
</dbReference>
<dbReference type="Proteomes" id="UP000315700">
    <property type="component" value="Chromosome"/>
</dbReference>
<evidence type="ECO:0000313" key="3">
    <source>
        <dbReference type="EMBL" id="QDT56776.1"/>
    </source>
</evidence>
<dbReference type="RefSeq" id="WP_197453600.1">
    <property type="nucleotide sequence ID" value="NZ_CP036271.1"/>
</dbReference>
<dbReference type="KEGG" id="ccos:Pan44_48360"/>
<dbReference type="SUPFAM" id="SSF52317">
    <property type="entry name" value="Class I glutamine amidotransferase-like"/>
    <property type="match status" value="1"/>
</dbReference>
<protein>
    <submittedName>
        <fullName evidence="3">Trehalose utilization</fullName>
    </submittedName>
</protein>
<organism evidence="3 4">
    <name type="scientific">Caulifigura coniformis</name>
    <dbReference type="NCBI Taxonomy" id="2527983"/>
    <lineage>
        <taxon>Bacteria</taxon>
        <taxon>Pseudomonadati</taxon>
        <taxon>Planctomycetota</taxon>
        <taxon>Planctomycetia</taxon>
        <taxon>Planctomycetales</taxon>
        <taxon>Planctomycetaceae</taxon>
        <taxon>Caulifigura</taxon>
    </lineage>
</organism>
<keyword evidence="1" id="KW-0732">Signal</keyword>
<proteinExistence type="predicted"/>